<dbReference type="Pfam" id="PF02569">
    <property type="entry name" value="Pantoate_ligase"/>
    <property type="match status" value="1"/>
</dbReference>
<evidence type="ECO:0000256" key="2">
    <source>
        <dbReference type="ARBA" id="ARBA00009256"/>
    </source>
</evidence>
<dbReference type="CDD" id="cd00560">
    <property type="entry name" value="PanC"/>
    <property type="match status" value="1"/>
</dbReference>
<comment type="miscellaneous">
    <text evidence="8">The reaction proceeds by a bi uni uni bi ping pong mechanism.</text>
</comment>
<dbReference type="InterPro" id="IPR003721">
    <property type="entry name" value="Pantoate_ligase"/>
</dbReference>
<evidence type="ECO:0000313" key="9">
    <source>
        <dbReference type="EMBL" id="MCQ4635932.1"/>
    </source>
</evidence>
<evidence type="ECO:0000313" key="10">
    <source>
        <dbReference type="Proteomes" id="UP001524502"/>
    </source>
</evidence>
<keyword evidence="10" id="KW-1185">Reference proteome</keyword>
<evidence type="ECO:0000256" key="4">
    <source>
        <dbReference type="ARBA" id="ARBA00022655"/>
    </source>
</evidence>
<comment type="subunit">
    <text evidence="8">Homodimer.</text>
</comment>
<feature type="binding site" evidence="8">
    <location>
        <begin position="30"/>
        <end position="37"/>
    </location>
    <ligand>
        <name>ATP</name>
        <dbReference type="ChEBI" id="CHEBI:30616"/>
    </ligand>
</feature>
<dbReference type="NCBIfam" id="TIGR00018">
    <property type="entry name" value="panC"/>
    <property type="match status" value="1"/>
</dbReference>
<keyword evidence="8" id="KW-0963">Cytoplasm</keyword>
<evidence type="ECO:0000256" key="8">
    <source>
        <dbReference type="HAMAP-Rule" id="MF_00158"/>
    </source>
</evidence>
<proteinExistence type="inferred from homology"/>
<dbReference type="RefSeq" id="WP_256131118.1">
    <property type="nucleotide sequence ID" value="NZ_JANFXK010000003.1"/>
</dbReference>
<reference evidence="9 10" key="1">
    <citation type="submission" date="2022-06" db="EMBL/GenBank/DDBJ databases">
        <title>Isolation of gut microbiota from human fecal samples.</title>
        <authorList>
            <person name="Pamer E.G."/>
            <person name="Barat B."/>
            <person name="Waligurski E."/>
            <person name="Medina S."/>
            <person name="Paddock L."/>
            <person name="Mostad J."/>
        </authorList>
    </citation>
    <scope>NUCLEOTIDE SEQUENCE [LARGE SCALE GENOMIC DNA]</scope>
    <source>
        <strain evidence="9 10">SL.3.17</strain>
    </source>
</reference>
<feature type="binding site" evidence="8">
    <location>
        <position position="176"/>
    </location>
    <ligand>
        <name>ATP</name>
        <dbReference type="ChEBI" id="CHEBI:30616"/>
    </ligand>
</feature>
<comment type="similarity">
    <text evidence="2 8">Belongs to the pantothenate synthetase family.</text>
</comment>
<name>A0ABT1RL74_9FIRM</name>
<feature type="binding site" evidence="8">
    <location>
        <begin position="147"/>
        <end position="150"/>
    </location>
    <ligand>
        <name>ATP</name>
        <dbReference type="ChEBI" id="CHEBI:30616"/>
    </ligand>
</feature>
<dbReference type="PANTHER" id="PTHR21299">
    <property type="entry name" value="CYTIDYLATE KINASE/PANTOATE-BETA-ALANINE LIGASE"/>
    <property type="match status" value="1"/>
</dbReference>
<feature type="binding site" evidence="8">
    <location>
        <begin position="184"/>
        <end position="187"/>
    </location>
    <ligand>
        <name>ATP</name>
        <dbReference type="ChEBI" id="CHEBI:30616"/>
    </ligand>
</feature>
<feature type="binding site" evidence="8">
    <location>
        <position position="61"/>
    </location>
    <ligand>
        <name>beta-alanine</name>
        <dbReference type="ChEBI" id="CHEBI:57966"/>
    </ligand>
</feature>
<keyword evidence="4 8" id="KW-0566">Pantothenate biosynthesis</keyword>
<comment type="subcellular location">
    <subcellularLocation>
        <location evidence="8">Cytoplasm</location>
    </subcellularLocation>
</comment>
<evidence type="ECO:0000256" key="7">
    <source>
        <dbReference type="ARBA" id="ARBA00048258"/>
    </source>
</evidence>
<dbReference type="PANTHER" id="PTHR21299:SF1">
    <property type="entry name" value="PANTOATE--BETA-ALANINE LIGASE"/>
    <property type="match status" value="1"/>
</dbReference>
<feature type="binding site" evidence="8">
    <location>
        <position position="61"/>
    </location>
    <ligand>
        <name>(R)-pantoate</name>
        <dbReference type="ChEBI" id="CHEBI:15980"/>
    </ligand>
</feature>
<dbReference type="Gene3D" id="3.30.1300.10">
    <property type="entry name" value="Pantoate-beta-alanine ligase, C-terminal domain"/>
    <property type="match status" value="1"/>
</dbReference>
<keyword evidence="5 8" id="KW-0547">Nucleotide-binding</keyword>
<dbReference type="GO" id="GO:0016874">
    <property type="term" value="F:ligase activity"/>
    <property type="evidence" value="ECO:0007669"/>
    <property type="project" value="UniProtKB-KW"/>
</dbReference>
<dbReference type="HAMAP" id="MF_00158">
    <property type="entry name" value="PanC"/>
    <property type="match status" value="1"/>
</dbReference>
<dbReference type="Gene3D" id="3.40.50.620">
    <property type="entry name" value="HUPs"/>
    <property type="match status" value="1"/>
</dbReference>
<sequence>METVTTKQEVRNRVKEWRKQGLSIGLVPTMGFLHEGHESLIRRSAAENDRTVVSIFVNPMQFGKNEDLETYPRDFQRDKKSCEQAGADLIFHPSPEEMYPPRFYSYVDMDTITEGLCGSGRPGHFRGVCTVVSKLFHIAAPDRAYFGQKDAQQLAVIKKMVRDLDFDLEVVGCPTVREADGLAKSSRNTYLSEEERKASVILHKALARAETLLHQGEKDPETIKNEMMRMIRSEPLAQIDYIELVDGENLQPAAVLEKPALIAAAVKLGKTRLIDNYMWE</sequence>
<evidence type="ECO:0000256" key="5">
    <source>
        <dbReference type="ARBA" id="ARBA00022741"/>
    </source>
</evidence>
<accession>A0ABT1RL74</accession>
<gene>
    <name evidence="8 9" type="primary">panC</name>
    <name evidence="9" type="ORF">NE619_04265</name>
</gene>
<keyword evidence="6 8" id="KW-0067">ATP-binding</keyword>
<evidence type="ECO:0000256" key="6">
    <source>
        <dbReference type="ARBA" id="ARBA00022840"/>
    </source>
</evidence>
<dbReference type="InterPro" id="IPR042176">
    <property type="entry name" value="Pantoate_ligase_C"/>
</dbReference>
<organism evidence="9 10">
    <name type="scientific">Anaerovorax odorimutans</name>
    <dbReference type="NCBI Taxonomy" id="109327"/>
    <lineage>
        <taxon>Bacteria</taxon>
        <taxon>Bacillati</taxon>
        <taxon>Bacillota</taxon>
        <taxon>Clostridia</taxon>
        <taxon>Peptostreptococcales</taxon>
        <taxon>Anaerovoracaceae</taxon>
        <taxon>Anaerovorax</taxon>
    </lineage>
</organism>
<dbReference type="InterPro" id="IPR014729">
    <property type="entry name" value="Rossmann-like_a/b/a_fold"/>
</dbReference>
<evidence type="ECO:0000256" key="3">
    <source>
        <dbReference type="ARBA" id="ARBA00022598"/>
    </source>
</evidence>
<comment type="function">
    <text evidence="8">Catalyzes the condensation of pantoate with beta-alanine in an ATP-dependent reaction via a pantoyl-adenylate intermediate.</text>
</comment>
<feature type="binding site" evidence="8">
    <location>
        <position position="153"/>
    </location>
    <ligand>
        <name>(R)-pantoate</name>
        <dbReference type="ChEBI" id="CHEBI:15980"/>
    </ligand>
</feature>
<evidence type="ECO:0000256" key="1">
    <source>
        <dbReference type="ARBA" id="ARBA00004990"/>
    </source>
</evidence>
<dbReference type="EMBL" id="JANFXK010000003">
    <property type="protein sequence ID" value="MCQ4635932.1"/>
    <property type="molecule type" value="Genomic_DNA"/>
</dbReference>
<dbReference type="Proteomes" id="UP001524502">
    <property type="component" value="Unassembled WGS sequence"/>
</dbReference>
<dbReference type="SUPFAM" id="SSF52374">
    <property type="entry name" value="Nucleotidylyl transferase"/>
    <property type="match status" value="1"/>
</dbReference>
<feature type="active site" description="Proton donor" evidence="8">
    <location>
        <position position="37"/>
    </location>
</feature>
<comment type="caution">
    <text evidence="9">The sequence shown here is derived from an EMBL/GenBank/DDBJ whole genome shotgun (WGS) entry which is preliminary data.</text>
</comment>
<dbReference type="EC" id="6.3.2.1" evidence="8"/>
<comment type="catalytic activity">
    <reaction evidence="7 8">
        <text>(R)-pantoate + beta-alanine + ATP = (R)-pantothenate + AMP + diphosphate + H(+)</text>
        <dbReference type="Rhea" id="RHEA:10912"/>
        <dbReference type="ChEBI" id="CHEBI:15378"/>
        <dbReference type="ChEBI" id="CHEBI:15980"/>
        <dbReference type="ChEBI" id="CHEBI:29032"/>
        <dbReference type="ChEBI" id="CHEBI:30616"/>
        <dbReference type="ChEBI" id="CHEBI:33019"/>
        <dbReference type="ChEBI" id="CHEBI:57966"/>
        <dbReference type="ChEBI" id="CHEBI:456215"/>
        <dbReference type="EC" id="6.3.2.1"/>
    </reaction>
</comment>
<protein>
    <recommendedName>
        <fullName evidence="8">Pantothenate synthetase</fullName>
        <shortName evidence="8">PS</shortName>
        <ecNumber evidence="8">6.3.2.1</ecNumber>
    </recommendedName>
    <alternativeName>
        <fullName evidence="8">Pantoate--beta-alanine ligase</fullName>
    </alternativeName>
    <alternativeName>
        <fullName evidence="8">Pantoate-activating enzyme</fullName>
    </alternativeName>
</protein>
<keyword evidence="3 8" id="KW-0436">Ligase</keyword>
<comment type="pathway">
    <text evidence="1 8">Cofactor biosynthesis; (R)-pantothenate biosynthesis; (R)-pantothenate from (R)-pantoate and beta-alanine: step 1/1.</text>
</comment>